<proteinExistence type="predicted"/>
<protein>
    <recommendedName>
        <fullName evidence="1">Aminoglycoside phosphotransferase domain-containing protein</fullName>
    </recommendedName>
</protein>
<name>A0ABP0CIP7_9PEZI</name>
<dbReference type="InterPro" id="IPR011009">
    <property type="entry name" value="Kinase-like_dom_sf"/>
</dbReference>
<sequence>MFSSYAPSTIFHGPGNSSRILSNGQIFYDSSAVDSADSKPRGSWLAHHDYRIVLSLDEPLCSADVENGDVLIRPGSVPPRCLPKFEDLSLADIEALKEIPGSSGRRQSTAYHFGQNQVIKVSPHQSILYEARVLDYIRHNCPAIPVPRVFGVRQLCDAVGRVRFCMLIEYIDGISADEAACEWSAEETLAFMHSVQSARQTLAATTSGFIEALGLSREHKRGDCEMSDDWAGTRLASTAIDSKEDSDTIVQDELFDHIWQTMDHGPFVSEADFVAAVGVALQRRGAGAARLNLVRRMVDQISKSCLPREPFTLQHANLTLGNFLVRRAPQARGGGTPEIVGVLGWGQAGFYPVWWELAKMAASEDRVLMDLAAQDEAFPQYSQHASVMLHVRDIIY</sequence>
<reference evidence="2 3" key="1">
    <citation type="submission" date="2024-01" db="EMBL/GenBank/DDBJ databases">
        <authorList>
            <person name="Allen C."/>
            <person name="Tagirdzhanova G."/>
        </authorList>
    </citation>
    <scope>NUCLEOTIDE SEQUENCE [LARGE SCALE GENOMIC DNA]</scope>
</reference>
<evidence type="ECO:0000259" key="1">
    <source>
        <dbReference type="Pfam" id="PF01636"/>
    </source>
</evidence>
<comment type="caution">
    <text evidence="2">The sequence shown here is derived from an EMBL/GenBank/DDBJ whole genome shotgun (WGS) entry which is preliminary data.</text>
</comment>
<evidence type="ECO:0000313" key="2">
    <source>
        <dbReference type="EMBL" id="CAK7231818.1"/>
    </source>
</evidence>
<dbReference type="Gene3D" id="3.90.1200.10">
    <property type="match status" value="1"/>
</dbReference>
<accession>A0ABP0CIP7</accession>
<dbReference type="Proteomes" id="UP001642405">
    <property type="component" value="Unassembled WGS sequence"/>
</dbReference>
<dbReference type="EMBL" id="CAWUHB010000060">
    <property type="protein sequence ID" value="CAK7231818.1"/>
    <property type="molecule type" value="Genomic_DNA"/>
</dbReference>
<dbReference type="Pfam" id="PF01636">
    <property type="entry name" value="APH"/>
    <property type="match status" value="1"/>
</dbReference>
<dbReference type="PANTHER" id="PTHR21310:SF15">
    <property type="entry name" value="AMINOGLYCOSIDE PHOSPHOTRANSFERASE DOMAIN-CONTAINING PROTEIN"/>
    <property type="match status" value="1"/>
</dbReference>
<organism evidence="2 3">
    <name type="scientific">Sporothrix curviconia</name>
    <dbReference type="NCBI Taxonomy" id="1260050"/>
    <lineage>
        <taxon>Eukaryota</taxon>
        <taxon>Fungi</taxon>
        <taxon>Dikarya</taxon>
        <taxon>Ascomycota</taxon>
        <taxon>Pezizomycotina</taxon>
        <taxon>Sordariomycetes</taxon>
        <taxon>Sordariomycetidae</taxon>
        <taxon>Ophiostomatales</taxon>
        <taxon>Ophiostomataceae</taxon>
        <taxon>Sporothrix</taxon>
    </lineage>
</organism>
<dbReference type="InterPro" id="IPR051678">
    <property type="entry name" value="AGP_Transferase"/>
</dbReference>
<dbReference type="SUPFAM" id="SSF56112">
    <property type="entry name" value="Protein kinase-like (PK-like)"/>
    <property type="match status" value="1"/>
</dbReference>
<gene>
    <name evidence="2" type="ORF">SCUCBS95973_008049</name>
</gene>
<keyword evidence="3" id="KW-1185">Reference proteome</keyword>
<dbReference type="InterPro" id="IPR002575">
    <property type="entry name" value="Aminoglycoside_PTrfase"/>
</dbReference>
<evidence type="ECO:0000313" key="3">
    <source>
        <dbReference type="Proteomes" id="UP001642405"/>
    </source>
</evidence>
<dbReference type="PANTHER" id="PTHR21310">
    <property type="entry name" value="AMINOGLYCOSIDE PHOSPHOTRANSFERASE-RELATED-RELATED"/>
    <property type="match status" value="1"/>
</dbReference>
<feature type="domain" description="Aminoglycoside phosphotransferase" evidence="1">
    <location>
        <begin position="118"/>
        <end position="364"/>
    </location>
</feature>